<dbReference type="SUPFAM" id="SSF47113">
    <property type="entry name" value="Histone-fold"/>
    <property type="match status" value="1"/>
</dbReference>
<feature type="compositionally biased region" description="Basic residues" evidence="2">
    <location>
        <begin position="67"/>
        <end position="85"/>
    </location>
</feature>
<feature type="region of interest" description="Disordered" evidence="2">
    <location>
        <begin position="1"/>
        <end position="26"/>
    </location>
</feature>
<protein>
    <recommendedName>
        <fullName evidence="1">Histone H2A</fullName>
    </recommendedName>
</protein>
<evidence type="ECO:0000256" key="2">
    <source>
        <dbReference type="SAM" id="MobiDB-lite"/>
    </source>
</evidence>
<keyword evidence="1" id="KW-0238">DNA-binding</keyword>
<dbReference type="FunFam" id="1.10.20.10:FF:000089">
    <property type="entry name" value="Histone H2A"/>
    <property type="match status" value="1"/>
</dbReference>
<dbReference type="InterPro" id="IPR007125">
    <property type="entry name" value="H2A/H2B/H3"/>
</dbReference>
<dbReference type="Proteomes" id="UP000031737">
    <property type="component" value="Unassembled WGS sequence"/>
</dbReference>
<proteinExistence type="inferred from homology"/>
<dbReference type="InterPro" id="IPR009072">
    <property type="entry name" value="Histone-fold"/>
</dbReference>
<dbReference type="EMBL" id="AUPL01003102">
    <property type="protein sequence ID" value="ESL09181.1"/>
    <property type="molecule type" value="Genomic_DNA"/>
</dbReference>
<dbReference type="GO" id="GO:0030527">
    <property type="term" value="F:structural constituent of chromatin"/>
    <property type="evidence" value="ECO:0007669"/>
    <property type="project" value="InterPro"/>
</dbReference>
<evidence type="ECO:0000313" key="6">
    <source>
        <dbReference type="Proteomes" id="UP000031737"/>
    </source>
</evidence>
<feature type="region of interest" description="Disordered" evidence="2">
    <location>
        <begin position="36"/>
        <end position="55"/>
    </location>
</feature>
<dbReference type="VEuPathDB" id="TriTrypDB:TRSC58_03102"/>
<keyword evidence="1" id="KW-0158">Chromosome</keyword>
<dbReference type="Gene3D" id="1.10.20.10">
    <property type="entry name" value="Histone, subunit A"/>
    <property type="match status" value="1"/>
</dbReference>
<dbReference type="GO" id="GO:0005634">
    <property type="term" value="C:nucleus"/>
    <property type="evidence" value="ECO:0007669"/>
    <property type="project" value="UniProtKB-SubCell"/>
</dbReference>
<dbReference type="Pfam" id="PF00125">
    <property type="entry name" value="Histone"/>
    <property type="match status" value="1"/>
</dbReference>
<feature type="region of interest" description="Disordered" evidence="2">
    <location>
        <begin position="60"/>
        <end position="96"/>
    </location>
</feature>
<dbReference type="GO" id="GO:0003677">
    <property type="term" value="F:DNA binding"/>
    <property type="evidence" value="ECO:0007669"/>
    <property type="project" value="UniProtKB-KW"/>
</dbReference>
<evidence type="ECO:0000259" key="4">
    <source>
        <dbReference type="Pfam" id="PF16211"/>
    </source>
</evidence>
<comment type="caution">
    <text evidence="5">The sequence shown here is derived from an EMBL/GenBank/DDBJ whole genome shotgun (WGS) entry which is preliminary data.</text>
</comment>
<dbReference type="GO" id="GO:0046982">
    <property type="term" value="F:protein heterodimerization activity"/>
    <property type="evidence" value="ECO:0007669"/>
    <property type="project" value="InterPro"/>
</dbReference>
<name>A0A061J4Z6_TRYRA</name>
<dbReference type="GO" id="GO:0000786">
    <property type="term" value="C:nucleosome"/>
    <property type="evidence" value="ECO:0007669"/>
    <property type="project" value="UniProtKB-KW"/>
</dbReference>
<evidence type="ECO:0000313" key="5">
    <source>
        <dbReference type="EMBL" id="ESL09181.1"/>
    </source>
</evidence>
<evidence type="ECO:0000259" key="3">
    <source>
        <dbReference type="Pfam" id="PF00125"/>
    </source>
</evidence>
<reference evidence="5 6" key="1">
    <citation type="submission" date="2013-07" db="EMBL/GenBank/DDBJ databases">
        <authorList>
            <person name="Stoco P.H."/>
            <person name="Wagner G."/>
            <person name="Gerber A."/>
            <person name="Zaha A."/>
            <person name="Thompson C."/>
            <person name="Bartholomeu D.C."/>
            <person name="Luckemeyer D.D."/>
            <person name="Bahia D."/>
            <person name="Loreto E."/>
            <person name="Prestes E.B."/>
            <person name="Lima F.M."/>
            <person name="Rodrigues-Luiz G."/>
            <person name="Vallejo G.A."/>
            <person name="Filho J.F."/>
            <person name="Monteiro K.M."/>
            <person name="Tyler K.M."/>
            <person name="de Almeida L.G."/>
            <person name="Ortiz M.F."/>
            <person name="Siervo M.A."/>
            <person name="de Moraes M.H."/>
            <person name="Cunha O.L."/>
            <person name="Mendonca-Neto R."/>
            <person name="Silva R."/>
            <person name="Teixeira S.M."/>
            <person name="Murta S.M."/>
            <person name="Sincero T.C."/>
            <person name="Mendes T.A."/>
            <person name="Urmenyi T.P."/>
            <person name="Silva V.G."/>
            <person name="da Rocha W.D."/>
            <person name="Andersson B."/>
            <person name="Romanha A.J."/>
            <person name="Steindel M."/>
            <person name="de Vasconcelos A.T."/>
            <person name="Grisard E.C."/>
        </authorList>
    </citation>
    <scope>NUCLEOTIDE SEQUENCE [LARGE SCALE GENOMIC DNA]</scope>
    <source>
        <strain evidence="5 6">SC58</strain>
    </source>
</reference>
<organism evidence="5 6">
    <name type="scientific">Trypanosoma rangeli SC58</name>
    <dbReference type="NCBI Taxonomy" id="429131"/>
    <lineage>
        <taxon>Eukaryota</taxon>
        <taxon>Discoba</taxon>
        <taxon>Euglenozoa</taxon>
        <taxon>Kinetoplastea</taxon>
        <taxon>Metakinetoplastina</taxon>
        <taxon>Trypanosomatida</taxon>
        <taxon>Trypanosomatidae</taxon>
        <taxon>Trypanosoma</taxon>
        <taxon>Herpetosoma</taxon>
    </lineage>
</organism>
<sequence>MPLAPFARAEGDISLNGHRTRRNTDTFKYTHPTVMSLSGEEPLPQSPMMGAGSATADQTSIVSGGKHGGKTAARGKGKGKGKRGGKTGGKAGKRDKMTRAARADLNFPVGRIHSRLKDGLNRKQRCGASAAIYCAALLEYLTSEVIELAGAAAKAQKTERIKPRHLLLAIRGDEELNQIVNATIARGGVVPFVHKSLQKKIIKKSKRAG</sequence>
<comment type="subunit">
    <text evidence="1">The nucleosome is a histone octamer containing two molecules each of H2A, H2B, H3 and H4 assembled in one H3-H4 heterotetramer and two H2A-H2B heterodimers. The octamer wraps approximately 147 bp of DNA.</text>
</comment>
<keyword evidence="1" id="KW-0544">Nucleosome core</keyword>
<comment type="subcellular location">
    <subcellularLocation>
        <location evidence="1">Nucleus</location>
    </subcellularLocation>
</comment>
<keyword evidence="6" id="KW-1185">Reference proteome</keyword>
<dbReference type="AlphaFoldDB" id="A0A061J4Z6"/>
<comment type="similarity">
    <text evidence="1">Belongs to the histone H2A family.</text>
</comment>
<dbReference type="CDD" id="cd00074">
    <property type="entry name" value="HFD_H2A"/>
    <property type="match status" value="1"/>
</dbReference>
<feature type="domain" description="Core Histone H2A/H2B/H3" evidence="3">
    <location>
        <begin position="91"/>
        <end position="172"/>
    </location>
</feature>
<feature type="domain" description="Histone H2A C-terminal" evidence="4">
    <location>
        <begin position="174"/>
        <end position="206"/>
    </location>
</feature>
<dbReference type="InterPro" id="IPR002119">
    <property type="entry name" value="Histone_H2A"/>
</dbReference>
<dbReference type="InterPro" id="IPR032454">
    <property type="entry name" value="Histone_H2A_C"/>
</dbReference>
<dbReference type="OrthoDB" id="9421954at2759"/>
<accession>A0A061J4Z6</accession>
<dbReference type="Pfam" id="PF16211">
    <property type="entry name" value="Histone_H2A_C"/>
    <property type="match status" value="1"/>
</dbReference>
<dbReference type="SMART" id="SM00414">
    <property type="entry name" value="H2A"/>
    <property type="match status" value="1"/>
</dbReference>
<dbReference type="PRINTS" id="PR00620">
    <property type="entry name" value="HISTONEH2A"/>
</dbReference>
<dbReference type="PANTHER" id="PTHR23430">
    <property type="entry name" value="HISTONE H2A"/>
    <property type="match status" value="1"/>
</dbReference>
<gene>
    <name evidence="5" type="ORF">TRSC58_03102</name>
</gene>
<keyword evidence="1" id="KW-0539">Nucleus</keyword>
<evidence type="ECO:0000256" key="1">
    <source>
        <dbReference type="RuleBase" id="RU003767"/>
    </source>
</evidence>